<proteinExistence type="predicted"/>
<reference evidence="1 2" key="1">
    <citation type="submission" date="2019-09" db="EMBL/GenBank/DDBJ databases">
        <title>Draft genome sequence of Pseudomonas brenneri CCUG 51514(T).</title>
        <authorList>
            <person name="Tunovic T."/>
            <person name="Pineiro-Iglesias B."/>
            <person name="Unosson C."/>
            <person name="Inganas E."/>
            <person name="Ohlen M."/>
            <person name="Cardew S."/>
            <person name="Jensie-Markopoulos S."/>
            <person name="Salva-Serra F."/>
            <person name="Jaen-Luchoro D."/>
            <person name="Svensson-Stadler L."/>
            <person name="Chun J."/>
            <person name="Moore E."/>
        </authorList>
    </citation>
    <scope>NUCLEOTIDE SEQUENCE [LARGE SCALE GENOMIC DNA]</scope>
    <source>
        <strain evidence="1 2">CCUG 51514</strain>
    </source>
</reference>
<gene>
    <name evidence="1" type="ORF">F1720_13335</name>
</gene>
<sequence>MSGHVKNKMWERACSR</sequence>
<protein>
    <submittedName>
        <fullName evidence="1">Uncharacterized protein</fullName>
    </submittedName>
</protein>
<evidence type="ECO:0000313" key="2">
    <source>
        <dbReference type="Proteomes" id="UP000325296"/>
    </source>
</evidence>
<evidence type="ECO:0000313" key="1">
    <source>
        <dbReference type="EMBL" id="KAA2230293.1"/>
    </source>
</evidence>
<dbReference type="AlphaFoldDB" id="A0A5B2UT43"/>
<organism evidence="1 2">
    <name type="scientific">Pseudomonas brenneri</name>
    <dbReference type="NCBI Taxonomy" id="129817"/>
    <lineage>
        <taxon>Bacteria</taxon>
        <taxon>Pseudomonadati</taxon>
        <taxon>Pseudomonadota</taxon>
        <taxon>Gammaproteobacteria</taxon>
        <taxon>Pseudomonadales</taxon>
        <taxon>Pseudomonadaceae</taxon>
        <taxon>Pseudomonas</taxon>
    </lineage>
</organism>
<name>A0A5B2UT43_9PSED</name>
<accession>A0A5B2UT43</accession>
<comment type="caution">
    <text evidence="1">The sequence shown here is derived from an EMBL/GenBank/DDBJ whole genome shotgun (WGS) entry which is preliminary data.</text>
</comment>
<dbReference type="Proteomes" id="UP000325296">
    <property type="component" value="Unassembled WGS sequence"/>
</dbReference>
<dbReference type="EMBL" id="VUOL01000006">
    <property type="protein sequence ID" value="KAA2230293.1"/>
    <property type="molecule type" value="Genomic_DNA"/>
</dbReference>